<feature type="domain" description="COP9 signalosome complex subunit 3 N-terminal helical repeats" evidence="3">
    <location>
        <begin position="66"/>
        <end position="107"/>
    </location>
</feature>
<protein>
    <recommendedName>
        <fullName evidence="3">COP9 signalosome complex subunit 3 N-terminal helical repeats domain-containing protein</fullName>
    </recommendedName>
</protein>
<gene>
    <name evidence="4" type="ORF">SVIM_LOCUS235313</name>
</gene>
<organism evidence="4">
    <name type="scientific">Salix viminalis</name>
    <name type="common">Common osier</name>
    <name type="synonym">Basket willow</name>
    <dbReference type="NCBI Taxonomy" id="40686"/>
    <lineage>
        <taxon>Eukaryota</taxon>
        <taxon>Viridiplantae</taxon>
        <taxon>Streptophyta</taxon>
        <taxon>Embryophyta</taxon>
        <taxon>Tracheophyta</taxon>
        <taxon>Spermatophyta</taxon>
        <taxon>Magnoliopsida</taxon>
        <taxon>eudicotyledons</taxon>
        <taxon>Gunneridae</taxon>
        <taxon>Pentapetalae</taxon>
        <taxon>rosids</taxon>
        <taxon>fabids</taxon>
        <taxon>Malpighiales</taxon>
        <taxon>Salicaceae</taxon>
        <taxon>Saliceae</taxon>
        <taxon>Salix</taxon>
    </lineage>
</organism>
<dbReference type="AlphaFoldDB" id="A0A6N2LKT0"/>
<evidence type="ECO:0000313" key="4">
    <source>
        <dbReference type="EMBL" id="VFU40700.1"/>
    </source>
</evidence>
<evidence type="ECO:0000259" key="3">
    <source>
        <dbReference type="Pfam" id="PF22788"/>
    </source>
</evidence>
<feature type="region of interest" description="Disordered" evidence="2">
    <location>
        <begin position="21"/>
        <end position="40"/>
    </location>
</feature>
<dbReference type="Pfam" id="PF22788">
    <property type="entry name" value="COP9_hel_rpt"/>
    <property type="match status" value="1"/>
</dbReference>
<dbReference type="EMBL" id="CAADRP010001552">
    <property type="protein sequence ID" value="VFU40700.1"/>
    <property type="molecule type" value="Genomic_DNA"/>
</dbReference>
<dbReference type="GO" id="GO:0006511">
    <property type="term" value="P:ubiquitin-dependent protein catabolic process"/>
    <property type="evidence" value="ECO:0007669"/>
    <property type="project" value="TreeGrafter"/>
</dbReference>
<dbReference type="InterPro" id="IPR055089">
    <property type="entry name" value="COP9_N"/>
</dbReference>
<evidence type="ECO:0000256" key="1">
    <source>
        <dbReference type="ARBA" id="ARBA00022490"/>
    </source>
</evidence>
<evidence type="ECO:0000256" key="2">
    <source>
        <dbReference type="SAM" id="MobiDB-lite"/>
    </source>
</evidence>
<sequence>MFRKASSGLLLLKKNVRSPSKAQVPDFSLPKHYRSRSRNEKAGAIQGSCIGPHDAHERDDILLDLLVVTTPMPSINTIAVEAFKKYILVSPIQNRLFSSSLPKYTSSAAQRNFENLVSDQDGEIHATINQKDGMVRFLEDPEQYKNSEMIERIDS</sequence>
<reference evidence="4" key="1">
    <citation type="submission" date="2019-03" db="EMBL/GenBank/DDBJ databases">
        <authorList>
            <person name="Mank J."/>
            <person name="Almeida P."/>
        </authorList>
    </citation>
    <scope>NUCLEOTIDE SEQUENCE</scope>
    <source>
        <strain evidence="4">78183</strain>
    </source>
</reference>
<dbReference type="PANTHER" id="PTHR10758">
    <property type="entry name" value="26S PROTEASOME NON-ATPASE REGULATORY SUBUNIT 3/COP9 SIGNALOSOME COMPLEX SUBUNIT 3"/>
    <property type="match status" value="1"/>
</dbReference>
<dbReference type="PANTHER" id="PTHR10758:SF1">
    <property type="entry name" value="COP9 SIGNALOSOME COMPLEX SUBUNIT 3"/>
    <property type="match status" value="1"/>
</dbReference>
<name>A0A6N2LKT0_SALVM</name>
<dbReference type="InterPro" id="IPR050756">
    <property type="entry name" value="CSN3"/>
</dbReference>
<accession>A0A6N2LKT0</accession>
<keyword evidence="1" id="KW-0963">Cytoplasm</keyword>
<proteinExistence type="predicted"/>
<dbReference type="GO" id="GO:0008180">
    <property type="term" value="C:COP9 signalosome"/>
    <property type="evidence" value="ECO:0007669"/>
    <property type="project" value="TreeGrafter"/>
</dbReference>